<organism evidence="6 9">
    <name type="scientific">Chryseobacterium culicis</name>
    <dbReference type="NCBI Taxonomy" id="680127"/>
    <lineage>
        <taxon>Bacteria</taxon>
        <taxon>Pseudomonadati</taxon>
        <taxon>Bacteroidota</taxon>
        <taxon>Flavobacteriia</taxon>
        <taxon>Flavobacteriales</taxon>
        <taxon>Weeksellaceae</taxon>
        <taxon>Chryseobacterium group</taxon>
        <taxon>Chryseobacterium</taxon>
    </lineage>
</organism>
<reference evidence="8 9" key="1">
    <citation type="submission" date="2017-09" db="EMBL/GenBank/DDBJ databases">
        <title>Genomic, metabolic, and phenotypic characteristics of bacterial isolates from the natural microbiome of the model nematode Caenorhabditis elegans.</title>
        <authorList>
            <person name="Zimmermann J."/>
            <person name="Obeng N."/>
            <person name="Yang W."/>
            <person name="Obeng O."/>
            <person name="Kissoyan K."/>
            <person name="Pees B."/>
            <person name="Dirksen P."/>
            <person name="Hoppner M."/>
            <person name="Franke A."/>
            <person name="Rosenstiel P."/>
            <person name="Leippe M."/>
            <person name="Dierking K."/>
            <person name="Kaleta C."/>
            <person name="Schulenburg H."/>
        </authorList>
    </citation>
    <scope>NUCLEOTIDE SEQUENCE [LARGE SCALE GENOMIC DNA]</scope>
    <source>
        <strain evidence="6 9">MYb25</strain>
        <strain evidence="7 8">MYb44</strain>
    </source>
</reference>
<dbReference type="AlphaFoldDB" id="A0A2S9CMC8"/>
<sequence>MSQKVKILINGNFIESKTTEYLPVENPATQEILAEVPLTELSEIDQAIEAAQEAFKTWKEVATPERARLFLKYQQLLKENQKEIAEILSRENGKTFPDAMGDVWRGIEVVEHACNIPTLMMGETVENVARGVDTYSYIQPLGVCAGITPFNFPAMIPLWMFPMAIACGNTFILKPSEQTPMTSMKMAELFLEAGFPKGVLNIVHGSKDQVNHILNHPEIKAISFVGSVPVAEHVYRTGTDNLKRVQAFGGAKNHMVVMPDANKEQVVNNLVGASCGAAGQRCMAISVAVLVGEAQNWVDDIKKALSTIKPGVWSDESAAFGPLINQQSKDKVLRLIKSAYDQGAEVLLNGSDCKVEGYENGYFVGATLFNNVSTDMDIYKEEIFGPALLLLKAETLDEAIKIINANPYGNGTSIFTNSGAAARKFQHEIEVGQIGVNIPIPVPLPFFSFTGWRKSFFGDLHSYGKQGIRFYTETKTITARWFEEDIPAGDLNMTISLK</sequence>
<dbReference type="GO" id="GO:0004491">
    <property type="term" value="F:methylmalonate-semialdehyde dehydrogenase (acylating, NAD) activity"/>
    <property type="evidence" value="ECO:0007669"/>
    <property type="project" value="UniProtKB-EC"/>
</dbReference>
<dbReference type="SUPFAM" id="SSF53720">
    <property type="entry name" value="ALDH-like"/>
    <property type="match status" value="1"/>
</dbReference>
<dbReference type="Proteomes" id="UP000238534">
    <property type="component" value="Unassembled WGS sequence"/>
</dbReference>
<evidence type="ECO:0000256" key="3">
    <source>
        <dbReference type="ARBA" id="ARBA00023002"/>
    </source>
</evidence>
<evidence type="ECO:0000256" key="2">
    <source>
        <dbReference type="ARBA" id="ARBA00013048"/>
    </source>
</evidence>
<keyword evidence="4" id="KW-0520">NAD</keyword>
<evidence type="ECO:0000313" key="7">
    <source>
        <dbReference type="EMBL" id="PRB88316.1"/>
    </source>
</evidence>
<evidence type="ECO:0000313" key="9">
    <source>
        <dbReference type="Proteomes" id="UP000238534"/>
    </source>
</evidence>
<evidence type="ECO:0000313" key="8">
    <source>
        <dbReference type="Proteomes" id="UP000238325"/>
    </source>
</evidence>
<comment type="caution">
    <text evidence="6">The sequence shown here is derived from an EMBL/GenBank/DDBJ whole genome shotgun (WGS) entry which is preliminary data.</text>
</comment>
<evidence type="ECO:0000313" key="6">
    <source>
        <dbReference type="EMBL" id="PRB81661.1"/>
    </source>
</evidence>
<dbReference type="InterPro" id="IPR016161">
    <property type="entry name" value="Ald_DH/histidinol_DH"/>
</dbReference>
<keyword evidence="3" id="KW-0560">Oxidoreductase</keyword>
<dbReference type="RefSeq" id="WP_105683785.1">
    <property type="nucleotide sequence ID" value="NZ_JBBGZD010000004.1"/>
</dbReference>
<evidence type="ECO:0000256" key="1">
    <source>
        <dbReference type="ARBA" id="ARBA00009986"/>
    </source>
</evidence>
<dbReference type="EC" id="1.2.1.27" evidence="2"/>
<dbReference type="Pfam" id="PF00171">
    <property type="entry name" value="Aldedh"/>
    <property type="match status" value="1"/>
</dbReference>
<keyword evidence="8" id="KW-1185">Reference proteome</keyword>
<gene>
    <name evidence="6" type="primary">mmsA</name>
    <name evidence="6" type="ORF">CQ022_18440</name>
    <name evidence="7" type="ORF">CQ033_17335</name>
</gene>
<dbReference type="PANTHER" id="PTHR43866">
    <property type="entry name" value="MALONATE-SEMIALDEHYDE DEHYDROGENASE"/>
    <property type="match status" value="1"/>
</dbReference>
<dbReference type="GO" id="GO:0006210">
    <property type="term" value="P:thymine catabolic process"/>
    <property type="evidence" value="ECO:0007669"/>
    <property type="project" value="TreeGrafter"/>
</dbReference>
<dbReference type="CDD" id="cd07085">
    <property type="entry name" value="ALDH_F6_MMSDH"/>
    <property type="match status" value="1"/>
</dbReference>
<dbReference type="GO" id="GO:0006574">
    <property type="term" value="P:L-valine catabolic process"/>
    <property type="evidence" value="ECO:0007669"/>
    <property type="project" value="TreeGrafter"/>
</dbReference>
<dbReference type="Gene3D" id="3.40.309.10">
    <property type="entry name" value="Aldehyde Dehydrogenase, Chain A, domain 2"/>
    <property type="match status" value="1"/>
</dbReference>
<dbReference type="InterPro" id="IPR015590">
    <property type="entry name" value="Aldehyde_DH_dom"/>
</dbReference>
<dbReference type="EMBL" id="PCPP01000004">
    <property type="protein sequence ID" value="PRB81661.1"/>
    <property type="molecule type" value="Genomic_DNA"/>
</dbReference>
<dbReference type="Proteomes" id="UP000238325">
    <property type="component" value="Unassembled WGS sequence"/>
</dbReference>
<dbReference type="FunFam" id="3.40.309.10:FF:000002">
    <property type="entry name" value="Methylmalonate-semialdehyde dehydrogenase (Acylating)"/>
    <property type="match status" value="1"/>
</dbReference>
<protein>
    <recommendedName>
        <fullName evidence="2">methylmalonate-semialdehyde dehydrogenase (CoA acylating)</fullName>
        <ecNumber evidence="2">1.2.1.27</ecNumber>
    </recommendedName>
</protein>
<dbReference type="InterPro" id="IPR016162">
    <property type="entry name" value="Ald_DH_N"/>
</dbReference>
<dbReference type="InterPro" id="IPR016163">
    <property type="entry name" value="Ald_DH_C"/>
</dbReference>
<proteinExistence type="inferred from homology"/>
<dbReference type="PANTHER" id="PTHR43866:SF3">
    <property type="entry name" value="METHYLMALONATE-SEMIALDEHYDE DEHYDROGENASE [ACYLATING], MITOCHONDRIAL"/>
    <property type="match status" value="1"/>
</dbReference>
<dbReference type="FunFam" id="3.40.605.10:FF:000003">
    <property type="entry name" value="Methylmalonate-semialdehyde dehydrogenase [acylating]"/>
    <property type="match status" value="1"/>
</dbReference>
<dbReference type="InterPro" id="IPR010061">
    <property type="entry name" value="MeMal-semiAld_DH"/>
</dbReference>
<dbReference type="Gene3D" id="3.40.605.10">
    <property type="entry name" value="Aldehyde Dehydrogenase, Chain A, domain 1"/>
    <property type="match status" value="1"/>
</dbReference>
<comment type="similarity">
    <text evidence="1">Belongs to the aldehyde dehydrogenase family.</text>
</comment>
<dbReference type="NCBIfam" id="TIGR01722">
    <property type="entry name" value="MMSDH"/>
    <property type="match status" value="1"/>
</dbReference>
<dbReference type="OrthoDB" id="629320at2"/>
<dbReference type="EMBL" id="PCPH01000005">
    <property type="protein sequence ID" value="PRB88316.1"/>
    <property type="molecule type" value="Genomic_DNA"/>
</dbReference>
<feature type="domain" description="Aldehyde dehydrogenase" evidence="5">
    <location>
        <begin position="13"/>
        <end position="477"/>
    </location>
</feature>
<evidence type="ECO:0000259" key="5">
    <source>
        <dbReference type="Pfam" id="PF00171"/>
    </source>
</evidence>
<name>A0A2S9CMC8_CHRCI</name>
<evidence type="ECO:0000256" key="4">
    <source>
        <dbReference type="ARBA" id="ARBA00023027"/>
    </source>
</evidence>
<accession>A0A2S9CMC8</accession>